<dbReference type="EMBL" id="JAPDPJ010000012">
    <property type="protein sequence ID" value="MCW3786280.1"/>
    <property type="molecule type" value="Genomic_DNA"/>
</dbReference>
<keyword evidence="3 7" id="KW-0597">Phosphoprotein</keyword>
<dbReference type="FunFam" id="2.130.10.10:FF:000891">
    <property type="entry name" value="Two-component system sensor histidine kinase/response regulator, hybrid (One-component system)"/>
    <property type="match status" value="1"/>
</dbReference>
<proteinExistence type="predicted"/>
<dbReference type="InterPro" id="IPR018060">
    <property type="entry name" value="HTH_AraC"/>
</dbReference>
<evidence type="ECO:0000256" key="1">
    <source>
        <dbReference type="ARBA" id="ARBA00000085"/>
    </source>
</evidence>
<dbReference type="Proteomes" id="UP001209229">
    <property type="component" value="Unassembled WGS sequence"/>
</dbReference>
<dbReference type="Gene3D" id="2.60.40.10">
    <property type="entry name" value="Immunoglobulins"/>
    <property type="match status" value="1"/>
</dbReference>
<comment type="catalytic activity">
    <reaction evidence="1">
        <text>ATP + protein L-histidine = ADP + protein N-phospho-L-histidine.</text>
        <dbReference type="EC" id="2.7.13.3"/>
    </reaction>
</comment>
<sequence length="1333" mass="152749">MMNNKILFYLSVILITFVHNNILLSENKPTFIKYGVESGLAQNTVYCILQDKQGFMWFGTKDGLSRFDGSQFRNYRNDKKDPYSIGNNCIRSIFQDNSENIWVGTDNGAYIYSPKMDRFEYFDVATKDGIKIEKEVNDIKQDSDGVYWFAVDWQGVFSYDPKLNELVFYELNTIVNAWCIHIDTKNKVWIGTHGGGLNYFNKETNKFEKVNFISHDHSDNDMDDIYKIFQDDYNNLLITTANSGVKILNQVNNEIRSFSPTLNFSSIFVRDVVRRSDNEIWFGTGSGICTYDVSKKSISFLRHSYLDPYSLSDNAVYSVYKDREGGIWVGTYFGGVNYYPHQYTAFNKFYPIEDNYTNTLIGRRVREFQKDGDGFLWIGTEDGGLSRYNPQNNTFKNFLPNGQGGSISTNNIHGLLVDGDYLWIGTYNHGIDIMDLKTKKVIRHYAKTGDENSLSDNSIFSIYKDHSGRIWVGTLYGLCYYNQETDDFTRVTELGNIFVNDILQTKNGALWVGSLGRGLYQFNPHSDKWIDFKNNPTDSTSIAHNKIISLFEDSRMTLWVTTEGGGLCRYNPEENNFTAFTTHEGLPNNVVYKIVEDLHSNLWFTTNQGLVCMNLNDYSIKQYTQSDGLISNQFNYKSGIKDDSGNIYFGGLEGFISFNPLSFIPNENSPSVYVTDFELFNKIVHCGEENSPLKEAIELTDNIELKHDQSTFGFRFAALSYVAPEKNQYAYMLEGFDQDWIYLKNAQQARYSNIPPGKYTFKVKATNNNGIWSDKTATIALVITPPYYKTVLAYIIYFIVVVSSLVFLFISYRRRQQKRNQHRQEIFENEKAKEIYDAKIAFFTNIAHEIRTPLSLIKGPLDYILNSKVGEEEREDNLNVINRNTNRLLDLSNQLLDFRKTEEKGFQLNFISTNIPQLVNDIYLRFNATAVKQNLKFEVDLFSDNFYADVDKEALTKILSNLFSNALKYAHAHIKLVTQADEEFIHFIITSDGTKIKKHVQEKIFEPFYQVHDNEASQVVVGTGLGLPLSRSLAELHGGKLTYLSSDTEYNSFKLSLPISQSTTIKLETNTIEELPQEKNELPEGIKYSILIVEDDSELRMFVVNQLMKHYKIFEASNGEEAIKMLNNEHVDLVISDVVMPQMDGFQLCKELKSNLNYSHIPIILLTAKTTLQSKIEGLDAGADAYVEKPFSMEHVFAQISNLLTNRNKIKEAFANSPLTKVKSIAPTKADEDFLKNVTEAIDKNIADTQFSVDMLASELNMSRSSLHRKIKGVSELTPNDFILLVKLKKAVEFLQEGYKVNEICFLVGFNSPSYFSKVFKKQFGVSPKNWNK</sequence>
<dbReference type="Gene3D" id="2.130.10.10">
    <property type="entry name" value="YVTN repeat-like/Quinoprotein amine dehydrogenase"/>
    <property type="match status" value="2"/>
</dbReference>
<dbReference type="SMART" id="SM00388">
    <property type="entry name" value="HisKA"/>
    <property type="match status" value="1"/>
</dbReference>
<feature type="modified residue" description="4-aspartylphosphate" evidence="7">
    <location>
        <position position="1137"/>
    </location>
</feature>
<dbReference type="SUPFAM" id="SSF47384">
    <property type="entry name" value="Homodimeric domain of signal transducing histidine kinase"/>
    <property type="match status" value="1"/>
</dbReference>
<dbReference type="Pfam" id="PF00512">
    <property type="entry name" value="HisKA"/>
    <property type="match status" value="1"/>
</dbReference>
<evidence type="ECO:0000256" key="4">
    <source>
        <dbReference type="ARBA" id="ARBA00023015"/>
    </source>
</evidence>
<evidence type="ECO:0000256" key="8">
    <source>
        <dbReference type="SAM" id="Phobius"/>
    </source>
</evidence>
<dbReference type="GO" id="GO:0031204">
    <property type="term" value="P:post-translational protein targeting to membrane, translocation"/>
    <property type="evidence" value="ECO:0007669"/>
    <property type="project" value="InterPro"/>
</dbReference>
<feature type="domain" description="Response regulatory" evidence="11">
    <location>
        <begin position="1089"/>
        <end position="1204"/>
    </location>
</feature>
<evidence type="ECO:0000256" key="7">
    <source>
        <dbReference type="PROSITE-ProRule" id="PRU00169"/>
    </source>
</evidence>
<dbReference type="InterPro" id="IPR013783">
    <property type="entry name" value="Ig-like_fold"/>
</dbReference>
<evidence type="ECO:0000313" key="13">
    <source>
        <dbReference type="Proteomes" id="UP001209229"/>
    </source>
</evidence>
<dbReference type="Gene3D" id="1.10.10.60">
    <property type="entry name" value="Homeodomain-like"/>
    <property type="match status" value="1"/>
</dbReference>
<dbReference type="InterPro" id="IPR036890">
    <property type="entry name" value="HATPase_C_sf"/>
</dbReference>
<dbReference type="SUPFAM" id="SSF63829">
    <property type="entry name" value="Calcium-dependent phosphotriesterase"/>
    <property type="match status" value="3"/>
</dbReference>
<dbReference type="CDD" id="cd17574">
    <property type="entry name" value="REC_OmpR"/>
    <property type="match status" value="1"/>
</dbReference>
<dbReference type="RefSeq" id="WP_301189846.1">
    <property type="nucleotide sequence ID" value="NZ_JAPDPJ010000012.1"/>
</dbReference>
<dbReference type="InterPro" id="IPR003594">
    <property type="entry name" value="HATPase_dom"/>
</dbReference>
<evidence type="ECO:0000256" key="2">
    <source>
        <dbReference type="ARBA" id="ARBA00012438"/>
    </source>
</evidence>
<dbReference type="InterPro" id="IPR011006">
    <property type="entry name" value="CheY-like_superfamily"/>
</dbReference>
<feature type="domain" description="HTH araC/xylS-type" evidence="9">
    <location>
        <begin position="1236"/>
        <end position="1333"/>
    </location>
</feature>
<evidence type="ECO:0000313" key="12">
    <source>
        <dbReference type="EMBL" id="MCW3786280.1"/>
    </source>
</evidence>
<dbReference type="Pfam" id="PF07494">
    <property type="entry name" value="Reg_prop"/>
    <property type="match status" value="4"/>
</dbReference>
<dbReference type="InterPro" id="IPR005467">
    <property type="entry name" value="His_kinase_dom"/>
</dbReference>
<dbReference type="GO" id="GO:0000155">
    <property type="term" value="F:phosphorelay sensor kinase activity"/>
    <property type="evidence" value="ECO:0007669"/>
    <property type="project" value="InterPro"/>
</dbReference>
<dbReference type="PROSITE" id="PS50110">
    <property type="entry name" value="RESPONSE_REGULATORY"/>
    <property type="match status" value="1"/>
</dbReference>
<dbReference type="FunFam" id="2.60.40.10:FF:000791">
    <property type="entry name" value="Two-component system sensor histidine kinase/response regulator"/>
    <property type="match status" value="1"/>
</dbReference>
<dbReference type="InterPro" id="IPR011123">
    <property type="entry name" value="Y_Y_Y"/>
</dbReference>
<organism evidence="12 13">
    <name type="scientific">Plebeiibacterium sediminum</name>
    <dbReference type="NCBI Taxonomy" id="2992112"/>
    <lineage>
        <taxon>Bacteria</taxon>
        <taxon>Pseudomonadati</taxon>
        <taxon>Bacteroidota</taxon>
        <taxon>Bacteroidia</taxon>
        <taxon>Marinilabiliales</taxon>
        <taxon>Marinilabiliaceae</taxon>
        <taxon>Plebeiibacterium</taxon>
    </lineage>
</organism>
<dbReference type="SMART" id="SM00448">
    <property type="entry name" value="REC"/>
    <property type="match status" value="1"/>
</dbReference>
<dbReference type="Gene3D" id="3.40.50.2300">
    <property type="match status" value="1"/>
</dbReference>
<dbReference type="CDD" id="cd00082">
    <property type="entry name" value="HisKA"/>
    <property type="match status" value="1"/>
</dbReference>
<dbReference type="PROSITE" id="PS00041">
    <property type="entry name" value="HTH_ARAC_FAMILY_1"/>
    <property type="match status" value="1"/>
</dbReference>
<evidence type="ECO:0000256" key="5">
    <source>
        <dbReference type="ARBA" id="ARBA00023125"/>
    </source>
</evidence>
<dbReference type="PROSITE" id="PS01124">
    <property type="entry name" value="HTH_ARAC_FAMILY_2"/>
    <property type="match status" value="1"/>
</dbReference>
<dbReference type="SUPFAM" id="SSF55874">
    <property type="entry name" value="ATPase domain of HSP90 chaperone/DNA topoisomerase II/histidine kinase"/>
    <property type="match status" value="1"/>
</dbReference>
<keyword evidence="8" id="KW-0812">Transmembrane</keyword>
<dbReference type="InterPro" id="IPR015943">
    <property type="entry name" value="WD40/YVTN_repeat-like_dom_sf"/>
</dbReference>
<dbReference type="PRINTS" id="PR00344">
    <property type="entry name" value="BCTRLSENSOR"/>
</dbReference>
<keyword evidence="5" id="KW-0238">DNA-binding</keyword>
<dbReference type="Pfam" id="PF12833">
    <property type="entry name" value="HTH_18"/>
    <property type="match status" value="1"/>
</dbReference>
<dbReference type="CDD" id="cd00075">
    <property type="entry name" value="HATPase"/>
    <property type="match status" value="1"/>
</dbReference>
<dbReference type="SMART" id="SM00387">
    <property type="entry name" value="HATPase_c"/>
    <property type="match status" value="1"/>
</dbReference>
<dbReference type="InterPro" id="IPR018062">
    <property type="entry name" value="HTH_AraC-typ_CS"/>
</dbReference>
<dbReference type="FunFam" id="1.10.287.130:FF:000045">
    <property type="entry name" value="Two-component system sensor histidine kinase/response regulator"/>
    <property type="match status" value="1"/>
</dbReference>
<gene>
    <name evidence="12" type="ORF">OM075_07370</name>
</gene>
<dbReference type="InterPro" id="IPR003661">
    <property type="entry name" value="HisK_dim/P_dom"/>
</dbReference>
<dbReference type="SMART" id="SM00342">
    <property type="entry name" value="HTH_ARAC"/>
    <property type="match status" value="1"/>
</dbReference>
<dbReference type="Gene3D" id="1.10.287.130">
    <property type="match status" value="1"/>
</dbReference>
<dbReference type="InterPro" id="IPR011047">
    <property type="entry name" value="Quinoprotein_ADH-like_sf"/>
</dbReference>
<evidence type="ECO:0000259" key="9">
    <source>
        <dbReference type="PROSITE" id="PS01124"/>
    </source>
</evidence>
<evidence type="ECO:0000256" key="6">
    <source>
        <dbReference type="ARBA" id="ARBA00023163"/>
    </source>
</evidence>
<dbReference type="PROSITE" id="PS50109">
    <property type="entry name" value="HIS_KIN"/>
    <property type="match status" value="1"/>
</dbReference>
<dbReference type="EC" id="2.7.13.3" evidence="2"/>
<dbReference type="Pfam" id="PF00072">
    <property type="entry name" value="Response_reg"/>
    <property type="match status" value="1"/>
</dbReference>
<keyword evidence="4" id="KW-0805">Transcription regulation</keyword>
<dbReference type="PANTHER" id="PTHR43547">
    <property type="entry name" value="TWO-COMPONENT HISTIDINE KINASE"/>
    <property type="match status" value="1"/>
</dbReference>
<dbReference type="InterPro" id="IPR011110">
    <property type="entry name" value="Reg_prop"/>
</dbReference>
<keyword evidence="8" id="KW-0472">Membrane</keyword>
<dbReference type="SUPFAM" id="SSF46689">
    <property type="entry name" value="Homeodomain-like"/>
    <property type="match status" value="1"/>
</dbReference>
<dbReference type="InterPro" id="IPR036097">
    <property type="entry name" value="HisK_dim/P_sf"/>
</dbReference>
<dbReference type="Gene3D" id="3.30.565.10">
    <property type="entry name" value="Histidine kinase-like ATPase, C-terminal domain"/>
    <property type="match status" value="1"/>
</dbReference>
<feature type="domain" description="Histidine kinase" evidence="10">
    <location>
        <begin position="845"/>
        <end position="1061"/>
    </location>
</feature>
<dbReference type="Pfam" id="PF02518">
    <property type="entry name" value="HATPase_c"/>
    <property type="match status" value="1"/>
</dbReference>
<dbReference type="GO" id="GO:0043565">
    <property type="term" value="F:sequence-specific DNA binding"/>
    <property type="evidence" value="ECO:0007669"/>
    <property type="project" value="InterPro"/>
</dbReference>
<dbReference type="SUPFAM" id="SSF52172">
    <property type="entry name" value="CheY-like"/>
    <property type="match status" value="1"/>
</dbReference>
<dbReference type="Pfam" id="PF09802">
    <property type="entry name" value="Sec66"/>
    <property type="match status" value="1"/>
</dbReference>
<keyword evidence="13" id="KW-1185">Reference proteome</keyword>
<protein>
    <recommendedName>
        <fullName evidence="2">histidine kinase</fullName>
        <ecNumber evidence="2">2.7.13.3</ecNumber>
    </recommendedName>
</protein>
<dbReference type="InterPro" id="IPR001789">
    <property type="entry name" value="Sig_transdc_resp-reg_receiver"/>
</dbReference>
<dbReference type="GO" id="GO:0003700">
    <property type="term" value="F:DNA-binding transcription factor activity"/>
    <property type="evidence" value="ECO:0007669"/>
    <property type="project" value="InterPro"/>
</dbReference>
<evidence type="ECO:0000259" key="11">
    <source>
        <dbReference type="PROSITE" id="PS50110"/>
    </source>
</evidence>
<feature type="transmembrane region" description="Helical" evidence="8">
    <location>
        <begin position="791"/>
        <end position="812"/>
    </location>
</feature>
<comment type="caution">
    <text evidence="12">The sequence shown here is derived from an EMBL/GenBank/DDBJ whole genome shotgun (WGS) entry which is preliminary data.</text>
</comment>
<keyword evidence="8" id="KW-1133">Transmembrane helix</keyword>
<dbReference type="InterPro" id="IPR004358">
    <property type="entry name" value="Sig_transdc_His_kin-like_C"/>
</dbReference>
<reference evidence="12" key="1">
    <citation type="submission" date="2022-10" db="EMBL/GenBank/DDBJ databases">
        <authorList>
            <person name="Yu W.X."/>
        </authorList>
    </citation>
    <scope>NUCLEOTIDE SEQUENCE</scope>
    <source>
        <strain evidence="12">AAT</strain>
    </source>
</reference>
<evidence type="ECO:0000259" key="10">
    <source>
        <dbReference type="PROSITE" id="PS50109"/>
    </source>
</evidence>
<dbReference type="InterPro" id="IPR009057">
    <property type="entry name" value="Homeodomain-like_sf"/>
</dbReference>
<keyword evidence="6" id="KW-0804">Transcription</keyword>
<dbReference type="PANTHER" id="PTHR43547:SF2">
    <property type="entry name" value="HYBRID SIGNAL TRANSDUCTION HISTIDINE KINASE C"/>
    <property type="match status" value="1"/>
</dbReference>
<dbReference type="SUPFAM" id="SSF50998">
    <property type="entry name" value="Quinoprotein alcohol dehydrogenase-like"/>
    <property type="match status" value="1"/>
</dbReference>
<dbReference type="InterPro" id="IPR018624">
    <property type="entry name" value="Sec66"/>
</dbReference>
<evidence type="ECO:0000256" key="3">
    <source>
        <dbReference type="ARBA" id="ARBA00022553"/>
    </source>
</evidence>
<dbReference type="FunFam" id="3.40.50.2300:FF:000138">
    <property type="entry name" value="Two-component system sensor histidine kinase/response regulator"/>
    <property type="match status" value="1"/>
</dbReference>
<accession>A0AAE3M3Y4</accession>
<name>A0AAE3M3Y4_9BACT</name>
<dbReference type="Pfam" id="PF07495">
    <property type="entry name" value="Y_Y_Y"/>
    <property type="match status" value="1"/>
</dbReference>